<reference evidence="2" key="1">
    <citation type="journal article" date="2014" name="Science">
        <title>Ancient hybridizations among the ancestral genomes of bread wheat.</title>
        <authorList>
            <consortium name="International Wheat Genome Sequencing Consortium,"/>
            <person name="Marcussen T."/>
            <person name="Sandve S.R."/>
            <person name="Heier L."/>
            <person name="Spannagl M."/>
            <person name="Pfeifer M."/>
            <person name="Jakobsen K.S."/>
            <person name="Wulff B.B."/>
            <person name="Steuernagel B."/>
            <person name="Mayer K.F."/>
            <person name="Olsen O.A."/>
        </authorList>
    </citation>
    <scope>NUCLEOTIDE SEQUENCE [LARGE SCALE GENOMIC DNA]</scope>
    <source>
        <strain evidence="2">cv. AL8/78</strain>
    </source>
</reference>
<reference evidence="1" key="4">
    <citation type="submission" date="2019-03" db="UniProtKB">
        <authorList>
            <consortium name="EnsemblPlants"/>
        </authorList>
    </citation>
    <scope>IDENTIFICATION</scope>
</reference>
<reference evidence="1" key="5">
    <citation type="journal article" date="2021" name="G3 (Bethesda)">
        <title>Aegilops tauschii genome assembly Aet v5.0 features greater sequence contiguity and improved annotation.</title>
        <authorList>
            <person name="Wang L."/>
            <person name="Zhu T."/>
            <person name="Rodriguez J.C."/>
            <person name="Deal K.R."/>
            <person name="Dubcovsky J."/>
            <person name="McGuire P.E."/>
            <person name="Lux T."/>
            <person name="Spannagl M."/>
            <person name="Mayer K.F.X."/>
            <person name="Baldrich P."/>
            <person name="Meyers B.C."/>
            <person name="Huo N."/>
            <person name="Gu Y.Q."/>
            <person name="Zhou H."/>
            <person name="Devos K.M."/>
            <person name="Bennetzen J.L."/>
            <person name="Unver T."/>
            <person name="Budak H."/>
            <person name="Gulick P.J."/>
            <person name="Galiba G."/>
            <person name="Kalapos B."/>
            <person name="Nelson D.R."/>
            <person name="Li P."/>
            <person name="You F.M."/>
            <person name="Luo M.C."/>
            <person name="Dvorak J."/>
        </authorList>
    </citation>
    <scope>NUCLEOTIDE SEQUENCE [LARGE SCALE GENOMIC DNA]</scope>
    <source>
        <strain evidence="1">cv. AL8/78</strain>
    </source>
</reference>
<evidence type="ECO:0000313" key="2">
    <source>
        <dbReference type="Proteomes" id="UP000015105"/>
    </source>
</evidence>
<organism evidence="1 2">
    <name type="scientific">Aegilops tauschii subsp. strangulata</name>
    <name type="common">Goatgrass</name>
    <dbReference type="NCBI Taxonomy" id="200361"/>
    <lineage>
        <taxon>Eukaryota</taxon>
        <taxon>Viridiplantae</taxon>
        <taxon>Streptophyta</taxon>
        <taxon>Embryophyta</taxon>
        <taxon>Tracheophyta</taxon>
        <taxon>Spermatophyta</taxon>
        <taxon>Magnoliopsida</taxon>
        <taxon>Liliopsida</taxon>
        <taxon>Poales</taxon>
        <taxon>Poaceae</taxon>
        <taxon>BOP clade</taxon>
        <taxon>Pooideae</taxon>
        <taxon>Triticodae</taxon>
        <taxon>Triticeae</taxon>
        <taxon>Triticinae</taxon>
        <taxon>Aegilops</taxon>
    </lineage>
</organism>
<dbReference type="Gramene" id="AET6Gv20790600.1">
    <property type="protein sequence ID" value="AET6Gv20790600.1"/>
    <property type="gene ID" value="AET6Gv20790600"/>
</dbReference>
<reference evidence="1" key="3">
    <citation type="journal article" date="2017" name="Nature">
        <title>Genome sequence of the progenitor of the wheat D genome Aegilops tauschii.</title>
        <authorList>
            <person name="Luo M.C."/>
            <person name="Gu Y.Q."/>
            <person name="Puiu D."/>
            <person name="Wang H."/>
            <person name="Twardziok S.O."/>
            <person name="Deal K.R."/>
            <person name="Huo N."/>
            <person name="Zhu T."/>
            <person name="Wang L."/>
            <person name="Wang Y."/>
            <person name="McGuire P.E."/>
            <person name="Liu S."/>
            <person name="Long H."/>
            <person name="Ramasamy R.K."/>
            <person name="Rodriguez J.C."/>
            <person name="Van S.L."/>
            <person name="Yuan L."/>
            <person name="Wang Z."/>
            <person name="Xia Z."/>
            <person name="Xiao L."/>
            <person name="Anderson O.D."/>
            <person name="Ouyang S."/>
            <person name="Liang Y."/>
            <person name="Zimin A.V."/>
            <person name="Pertea G."/>
            <person name="Qi P."/>
            <person name="Bennetzen J.L."/>
            <person name="Dai X."/>
            <person name="Dawson M.W."/>
            <person name="Muller H.G."/>
            <person name="Kugler K."/>
            <person name="Rivarola-Duarte L."/>
            <person name="Spannagl M."/>
            <person name="Mayer K.F.X."/>
            <person name="Lu F.H."/>
            <person name="Bevan M.W."/>
            <person name="Leroy P."/>
            <person name="Li P."/>
            <person name="You F.M."/>
            <person name="Sun Q."/>
            <person name="Liu Z."/>
            <person name="Lyons E."/>
            <person name="Wicker T."/>
            <person name="Salzberg S.L."/>
            <person name="Devos K.M."/>
            <person name="Dvorak J."/>
        </authorList>
    </citation>
    <scope>NUCLEOTIDE SEQUENCE [LARGE SCALE GENOMIC DNA]</scope>
    <source>
        <strain evidence="1">cv. AL8/78</strain>
    </source>
</reference>
<protein>
    <submittedName>
        <fullName evidence="1">Uncharacterized protein</fullName>
    </submittedName>
</protein>
<sequence length="127" mass="14557">QDLRPLSSGEAWLRRRLKASYLGLASLERTIARQRVRLAWLRSDDASVPALKVHASHRKQRTYMASVQVGDRVISDHEGMAKAAYDHFTTILGTDTRREFTLDLTSFHVNSFDLLDLEAPFSEDEIW</sequence>
<reference evidence="2" key="2">
    <citation type="journal article" date="2017" name="Nat. Plants">
        <title>The Aegilops tauschii genome reveals multiple impacts of transposons.</title>
        <authorList>
            <person name="Zhao G."/>
            <person name="Zou C."/>
            <person name="Li K."/>
            <person name="Wang K."/>
            <person name="Li T."/>
            <person name="Gao L."/>
            <person name="Zhang X."/>
            <person name="Wang H."/>
            <person name="Yang Z."/>
            <person name="Liu X."/>
            <person name="Jiang W."/>
            <person name="Mao L."/>
            <person name="Kong X."/>
            <person name="Jiao Y."/>
            <person name="Jia J."/>
        </authorList>
    </citation>
    <scope>NUCLEOTIDE SEQUENCE [LARGE SCALE GENOMIC DNA]</scope>
    <source>
        <strain evidence="2">cv. AL8/78</strain>
    </source>
</reference>
<proteinExistence type="predicted"/>
<accession>A0A453PN50</accession>
<dbReference type="AlphaFoldDB" id="A0A453PN50"/>
<name>A0A453PN50_AEGTS</name>
<evidence type="ECO:0000313" key="1">
    <source>
        <dbReference type="EnsemblPlants" id="AET6Gv20790600.1"/>
    </source>
</evidence>
<keyword evidence="2" id="KW-1185">Reference proteome</keyword>
<dbReference type="Proteomes" id="UP000015105">
    <property type="component" value="Chromosome 6D"/>
</dbReference>
<dbReference type="EnsemblPlants" id="AET6Gv20790600.1">
    <property type="protein sequence ID" value="AET6Gv20790600.1"/>
    <property type="gene ID" value="AET6Gv20790600"/>
</dbReference>
<dbReference type="STRING" id="200361.A0A453PN50"/>